<dbReference type="EMBL" id="JAGGNH010000005">
    <property type="protein sequence ID" value="KAJ0973556.1"/>
    <property type="molecule type" value="Genomic_DNA"/>
</dbReference>
<protein>
    <recommendedName>
        <fullName evidence="4">Hydroxyproline-rich glycoprotein family protein</fullName>
    </recommendedName>
</protein>
<evidence type="ECO:0000313" key="2">
    <source>
        <dbReference type="EMBL" id="KAJ0973556.1"/>
    </source>
</evidence>
<feature type="region of interest" description="Disordered" evidence="1">
    <location>
        <begin position="553"/>
        <end position="591"/>
    </location>
</feature>
<evidence type="ECO:0000313" key="3">
    <source>
        <dbReference type="Proteomes" id="UP001085076"/>
    </source>
</evidence>
<sequence>MKSSLKKLRGFGLHKSDSKEKRGHQPHAKLDELVQASQDMQDMRNCYDSLLSAAAATANSAYEFSEALQEMGTCLLEKTALNDDEESGRVLLMLGKAQFELQKLVDIYRSHVIQTITTPSESLLKELQVVEEMKRQCDDKKDTYKSMLAAHREKGRSKNGKGETVSSQQLQAAQEDYEEEATLFVFRLKSLKQGQSRSLLTQAARHHASQINFFRKGLKSLEVVEPHVKVVAEQQHIDYQFSGLEDNDTEDYEDDDYGYDDSDDDELSFDYGQNDHVQDILPRSRNSMELDYIDLTATSTSIVESAAQDTVDRSQAEFTSSRGSTVGSQSAPIFPDKKFDSSEKLKEMQASSTRKFHTYVLPTPGDTKGSTFMGFNNPVSKSQTPVWHSSPLEPNKYGYGTKVQSVLKESNLNSGPIKLPPPLSEGLSMPQYNPQIVSATKKIKRQAFSGPITSKAWSSKPIFSAYDSMPSVEYPHIISARQTLSPTHQTSVSAKISPSTSPPPRISSPKISELHELPRPPINVTRHSRPSSLIGHSAPLARGQEHQAMSKIAPAASQTATPLPAPPVAMPRSFSIPSGGPRTTTISATKL</sequence>
<dbReference type="Proteomes" id="UP001085076">
    <property type="component" value="Miscellaneous, Linkage group lg05"/>
</dbReference>
<dbReference type="InterPro" id="IPR037488">
    <property type="entry name" value="At2g33490-like"/>
</dbReference>
<reference evidence="2" key="1">
    <citation type="submission" date="2021-03" db="EMBL/GenBank/DDBJ databases">
        <authorList>
            <person name="Li Z."/>
            <person name="Yang C."/>
        </authorList>
    </citation>
    <scope>NUCLEOTIDE SEQUENCE</scope>
    <source>
        <strain evidence="2">Dzin_1.0</strain>
        <tissue evidence="2">Leaf</tissue>
    </source>
</reference>
<evidence type="ECO:0008006" key="4">
    <source>
        <dbReference type="Google" id="ProtNLM"/>
    </source>
</evidence>
<feature type="region of interest" description="Disordered" evidence="1">
    <location>
        <begin position="1"/>
        <end position="28"/>
    </location>
</feature>
<keyword evidence="3" id="KW-1185">Reference proteome</keyword>
<dbReference type="SUPFAM" id="SSF103657">
    <property type="entry name" value="BAR/IMD domain-like"/>
    <property type="match status" value="1"/>
</dbReference>
<dbReference type="AlphaFoldDB" id="A0A9D5CHZ8"/>
<feature type="compositionally biased region" description="Polar residues" evidence="1">
    <location>
        <begin position="581"/>
        <end position="591"/>
    </location>
</feature>
<dbReference type="Gene3D" id="1.20.1270.60">
    <property type="entry name" value="Arfaptin homology (AH) domain/BAR domain"/>
    <property type="match status" value="1"/>
</dbReference>
<dbReference type="PANTHER" id="PTHR34119:SF1">
    <property type="entry name" value="OS04G0394700 PROTEIN"/>
    <property type="match status" value="1"/>
</dbReference>
<dbReference type="PANTHER" id="PTHR34119">
    <property type="entry name" value="HYDROXYPROLINE-RICH GLYCOPROTEIN-LIKE"/>
    <property type="match status" value="1"/>
</dbReference>
<gene>
    <name evidence="2" type="ORF">J5N97_021515</name>
</gene>
<name>A0A9D5CHZ8_9LILI</name>
<reference evidence="2" key="2">
    <citation type="journal article" date="2022" name="Hortic Res">
        <title>The genome of Dioscorea zingiberensis sheds light on the biosynthesis, origin and evolution of the medicinally important diosgenin saponins.</title>
        <authorList>
            <person name="Li Y."/>
            <person name="Tan C."/>
            <person name="Li Z."/>
            <person name="Guo J."/>
            <person name="Li S."/>
            <person name="Chen X."/>
            <person name="Wang C."/>
            <person name="Dai X."/>
            <person name="Yang H."/>
            <person name="Song W."/>
            <person name="Hou L."/>
            <person name="Xu J."/>
            <person name="Tong Z."/>
            <person name="Xu A."/>
            <person name="Yuan X."/>
            <person name="Wang W."/>
            <person name="Yang Q."/>
            <person name="Chen L."/>
            <person name="Sun Z."/>
            <person name="Wang K."/>
            <person name="Pan B."/>
            <person name="Chen J."/>
            <person name="Bao Y."/>
            <person name="Liu F."/>
            <person name="Qi X."/>
            <person name="Gang D.R."/>
            <person name="Wen J."/>
            <person name="Li J."/>
        </authorList>
    </citation>
    <scope>NUCLEOTIDE SEQUENCE</scope>
    <source>
        <strain evidence="2">Dzin_1.0</strain>
    </source>
</reference>
<organism evidence="2 3">
    <name type="scientific">Dioscorea zingiberensis</name>
    <dbReference type="NCBI Taxonomy" id="325984"/>
    <lineage>
        <taxon>Eukaryota</taxon>
        <taxon>Viridiplantae</taxon>
        <taxon>Streptophyta</taxon>
        <taxon>Embryophyta</taxon>
        <taxon>Tracheophyta</taxon>
        <taxon>Spermatophyta</taxon>
        <taxon>Magnoliopsida</taxon>
        <taxon>Liliopsida</taxon>
        <taxon>Dioscoreales</taxon>
        <taxon>Dioscoreaceae</taxon>
        <taxon>Dioscorea</taxon>
    </lineage>
</organism>
<feature type="region of interest" description="Disordered" evidence="1">
    <location>
        <begin position="318"/>
        <end position="337"/>
    </location>
</feature>
<feature type="region of interest" description="Disordered" evidence="1">
    <location>
        <begin position="151"/>
        <end position="170"/>
    </location>
</feature>
<dbReference type="InterPro" id="IPR027267">
    <property type="entry name" value="AH/BAR_dom_sf"/>
</dbReference>
<proteinExistence type="predicted"/>
<dbReference type="OrthoDB" id="1925034at2759"/>
<feature type="compositionally biased region" description="Polar residues" evidence="1">
    <location>
        <begin position="318"/>
        <end position="331"/>
    </location>
</feature>
<comment type="caution">
    <text evidence="2">The sequence shown here is derived from an EMBL/GenBank/DDBJ whole genome shotgun (WGS) entry which is preliminary data.</text>
</comment>
<evidence type="ECO:0000256" key="1">
    <source>
        <dbReference type="SAM" id="MobiDB-lite"/>
    </source>
</evidence>
<dbReference type="CDD" id="cd07307">
    <property type="entry name" value="BAR"/>
    <property type="match status" value="1"/>
</dbReference>
<feature type="region of interest" description="Disordered" evidence="1">
    <location>
        <begin position="486"/>
        <end position="515"/>
    </location>
</feature>
<accession>A0A9D5CHZ8</accession>